<protein>
    <submittedName>
        <fullName evidence="2">Uncharacterized protein</fullName>
    </submittedName>
</protein>
<sequence length="39" mass="4450">MPVLATRPRGLVDNHNTQNRAPRRGHDGDLEIDSSLRQR</sequence>
<evidence type="ECO:0000313" key="2">
    <source>
        <dbReference type="EMBL" id="PRQ05229.1"/>
    </source>
</evidence>
<dbReference type="AlphaFoldDB" id="A0A2S9YJF3"/>
<evidence type="ECO:0000313" key="3">
    <source>
        <dbReference type="Proteomes" id="UP000238823"/>
    </source>
</evidence>
<feature type="compositionally biased region" description="Basic and acidic residues" evidence="1">
    <location>
        <begin position="24"/>
        <end position="39"/>
    </location>
</feature>
<evidence type="ECO:0000256" key="1">
    <source>
        <dbReference type="SAM" id="MobiDB-lite"/>
    </source>
</evidence>
<proteinExistence type="predicted"/>
<dbReference type="Proteomes" id="UP000238823">
    <property type="component" value="Unassembled WGS sequence"/>
</dbReference>
<accession>A0A2S9YJF3</accession>
<feature type="region of interest" description="Disordered" evidence="1">
    <location>
        <begin position="1"/>
        <end position="39"/>
    </location>
</feature>
<gene>
    <name evidence="2" type="ORF">ENSA7_46790</name>
</gene>
<organism evidence="2 3">
    <name type="scientific">Enhygromyxa salina</name>
    <dbReference type="NCBI Taxonomy" id="215803"/>
    <lineage>
        <taxon>Bacteria</taxon>
        <taxon>Pseudomonadati</taxon>
        <taxon>Myxococcota</taxon>
        <taxon>Polyangia</taxon>
        <taxon>Nannocystales</taxon>
        <taxon>Nannocystaceae</taxon>
        <taxon>Enhygromyxa</taxon>
    </lineage>
</organism>
<name>A0A2S9YJF3_9BACT</name>
<dbReference type="EMBL" id="PVNL01000096">
    <property type="protein sequence ID" value="PRQ05229.1"/>
    <property type="molecule type" value="Genomic_DNA"/>
</dbReference>
<reference evidence="2 3" key="1">
    <citation type="submission" date="2018-03" db="EMBL/GenBank/DDBJ databases">
        <title>Draft Genome Sequences of the Obligatory Marine Myxobacteria Enhygromyxa salina SWB007.</title>
        <authorList>
            <person name="Poehlein A."/>
            <person name="Moghaddam J.A."/>
            <person name="Harms H."/>
            <person name="Alanjari M."/>
            <person name="Koenig G.M."/>
            <person name="Daniel R."/>
            <person name="Schaeberle T.F."/>
        </authorList>
    </citation>
    <scope>NUCLEOTIDE SEQUENCE [LARGE SCALE GENOMIC DNA]</scope>
    <source>
        <strain evidence="2 3">SWB007</strain>
    </source>
</reference>
<comment type="caution">
    <text evidence="2">The sequence shown here is derived from an EMBL/GenBank/DDBJ whole genome shotgun (WGS) entry which is preliminary data.</text>
</comment>